<sequence length="157" mass="17379">MSANSNGPIRSPQSSDPDGKSSSAAPTSRREFRSQLEAIANTPSPVNRTSEWVSGIDDASGQHSASYMERLCRGVRSLFLEVLQNLLREKQEPEEVVNSVRRSYETIVIWDDDFGASSGGLDETFQKSPEIRNLTAEIMREVAEILIGGRYSFASHK</sequence>
<evidence type="ECO:0000313" key="3">
    <source>
        <dbReference type="Proteomes" id="UP001059893"/>
    </source>
</evidence>
<feature type="region of interest" description="Disordered" evidence="1">
    <location>
        <begin position="1"/>
        <end position="47"/>
    </location>
</feature>
<name>A0ABQ8N4R2_PYRGI</name>
<evidence type="ECO:0000256" key="1">
    <source>
        <dbReference type="SAM" id="MobiDB-lite"/>
    </source>
</evidence>
<protein>
    <submittedName>
        <fullName evidence="2">Uncharacterized protein</fullName>
    </submittedName>
</protein>
<dbReference type="EMBL" id="JABSND010000385">
    <property type="protein sequence ID" value="KAI6291207.1"/>
    <property type="molecule type" value="Genomic_DNA"/>
</dbReference>
<comment type="caution">
    <text evidence="2">The sequence shown here is derived from an EMBL/GenBank/DDBJ whole genome shotgun (WGS) entry which is preliminary data.</text>
</comment>
<reference evidence="2" key="1">
    <citation type="submission" date="2021-01" db="EMBL/GenBank/DDBJ databases">
        <title>Deciphering the adaptive evolutionary patterns associated with biogeogrpahic diversity in the finger millet blast pathogen Magnaporthe oryzae in Eastern Africa.</title>
        <authorList>
            <person name="Onyema G."/>
            <person name="Shittu T.A."/>
            <person name="Dodsworth S."/>
            <person name="Devilliers S."/>
            <person name="Muthumeenakshi S."/>
            <person name="Sreenivasaprasad S."/>
        </authorList>
    </citation>
    <scope>NUCLEOTIDE SEQUENCE</scope>
    <source>
        <strain evidence="2">D15/s37</strain>
    </source>
</reference>
<evidence type="ECO:0000313" key="2">
    <source>
        <dbReference type="EMBL" id="KAI6291207.1"/>
    </source>
</evidence>
<keyword evidence="3" id="KW-1185">Reference proteome</keyword>
<dbReference type="Proteomes" id="UP001059893">
    <property type="component" value="Unassembled WGS sequence"/>
</dbReference>
<feature type="compositionally biased region" description="Polar residues" evidence="1">
    <location>
        <begin position="1"/>
        <end position="26"/>
    </location>
</feature>
<organism evidence="2 3">
    <name type="scientific">Pyricularia grisea</name>
    <name type="common">Crabgrass-specific blast fungus</name>
    <name type="synonym">Magnaporthe grisea</name>
    <dbReference type="NCBI Taxonomy" id="148305"/>
    <lineage>
        <taxon>Eukaryota</taxon>
        <taxon>Fungi</taxon>
        <taxon>Dikarya</taxon>
        <taxon>Ascomycota</taxon>
        <taxon>Pezizomycotina</taxon>
        <taxon>Sordariomycetes</taxon>
        <taxon>Sordariomycetidae</taxon>
        <taxon>Magnaporthales</taxon>
        <taxon>Pyriculariaceae</taxon>
        <taxon>Pyricularia</taxon>
    </lineage>
</organism>
<gene>
    <name evidence="2" type="ORF">MCOR33_010770</name>
</gene>
<proteinExistence type="predicted"/>
<accession>A0ABQ8N4R2</accession>